<keyword evidence="1" id="KW-0812">Transmembrane</keyword>
<accession>A0AA37WHF3</accession>
<keyword evidence="1" id="KW-0472">Membrane</keyword>
<dbReference type="PANTHER" id="PTHR43471">
    <property type="entry name" value="ABC TRANSPORTER PERMEASE"/>
    <property type="match status" value="1"/>
</dbReference>
<protein>
    <recommendedName>
        <fullName evidence="4">ABC transporter permease</fullName>
    </recommendedName>
</protein>
<dbReference type="AlphaFoldDB" id="A0AA37WHF3"/>
<dbReference type="RefSeq" id="WP_235292667.1">
    <property type="nucleotide sequence ID" value="NZ_BSOH01000023.1"/>
</dbReference>
<dbReference type="GO" id="GO:0140359">
    <property type="term" value="F:ABC-type transporter activity"/>
    <property type="evidence" value="ECO:0007669"/>
    <property type="project" value="InterPro"/>
</dbReference>
<dbReference type="PANTHER" id="PTHR43471:SF12">
    <property type="entry name" value="HYPOTHETICAL MEMBRANE PROTEIN, CONSERVED"/>
    <property type="match status" value="1"/>
</dbReference>
<evidence type="ECO:0008006" key="4">
    <source>
        <dbReference type="Google" id="ProtNLM"/>
    </source>
</evidence>
<keyword evidence="3" id="KW-1185">Reference proteome</keyword>
<reference evidence="2" key="2">
    <citation type="submission" date="2023-01" db="EMBL/GenBank/DDBJ databases">
        <title>Draft genome sequence of Portibacter lacus strain NBRC 108769.</title>
        <authorList>
            <person name="Sun Q."/>
            <person name="Mori K."/>
        </authorList>
    </citation>
    <scope>NUCLEOTIDE SEQUENCE</scope>
    <source>
        <strain evidence="2">NBRC 108769</strain>
    </source>
</reference>
<dbReference type="Pfam" id="PF12679">
    <property type="entry name" value="ABC2_membrane_2"/>
    <property type="match status" value="1"/>
</dbReference>
<feature type="transmembrane region" description="Helical" evidence="1">
    <location>
        <begin position="16"/>
        <end position="35"/>
    </location>
</feature>
<proteinExistence type="predicted"/>
<feature type="transmembrane region" description="Helical" evidence="1">
    <location>
        <begin position="191"/>
        <end position="209"/>
    </location>
</feature>
<evidence type="ECO:0000313" key="2">
    <source>
        <dbReference type="EMBL" id="GLR18720.1"/>
    </source>
</evidence>
<gene>
    <name evidence="2" type="ORF">GCM10007940_33360</name>
</gene>
<sequence>MIWNLYSKELKRGIKYLLIWATVLVILTITTMSMFPYIKDAGESMSSIMNMMPPAMLKAFGIDANMFTSIIGLYNTYYGFYLVLLMGIYSGTNGATIISKEQRVKTAEFLMTKPITRGQVYFTKMMVLFTLLALIFTIQVCFAYLGVKIFGEVNVNWSVFRTMHIHGLGLLVFFTALGVFISMLVKRKVNFMGVIVGVVFGSYFIDAISKAVSQVKWLGYISPNHYLDFNIFAPGFELRVVNLAVFLLMSLALIVASYFIFKKKDINT</sequence>
<organism evidence="2 3">
    <name type="scientific">Portibacter lacus</name>
    <dbReference type="NCBI Taxonomy" id="1099794"/>
    <lineage>
        <taxon>Bacteria</taxon>
        <taxon>Pseudomonadati</taxon>
        <taxon>Bacteroidota</taxon>
        <taxon>Saprospiria</taxon>
        <taxon>Saprospirales</taxon>
        <taxon>Haliscomenobacteraceae</taxon>
        <taxon>Portibacter</taxon>
    </lineage>
</organism>
<name>A0AA37WHF3_9BACT</name>
<dbReference type="GO" id="GO:0005886">
    <property type="term" value="C:plasma membrane"/>
    <property type="evidence" value="ECO:0007669"/>
    <property type="project" value="UniProtKB-SubCell"/>
</dbReference>
<feature type="transmembrane region" description="Helical" evidence="1">
    <location>
        <begin position="165"/>
        <end position="184"/>
    </location>
</feature>
<feature type="transmembrane region" description="Helical" evidence="1">
    <location>
        <begin position="120"/>
        <end position="145"/>
    </location>
</feature>
<evidence type="ECO:0000256" key="1">
    <source>
        <dbReference type="SAM" id="Phobius"/>
    </source>
</evidence>
<dbReference type="EMBL" id="BSOH01000023">
    <property type="protein sequence ID" value="GLR18720.1"/>
    <property type="molecule type" value="Genomic_DNA"/>
</dbReference>
<keyword evidence="1" id="KW-1133">Transmembrane helix</keyword>
<dbReference type="Proteomes" id="UP001156666">
    <property type="component" value="Unassembled WGS sequence"/>
</dbReference>
<reference evidence="2" key="1">
    <citation type="journal article" date="2014" name="Int. J. Syst. Evol. Microbiol.">
        <title>Complete genome sequence of Corynebacterium casei LMG S-19264T (=DSM 44701T), isolated from a smear-ripened cheese.</title>
        <authorList>
            <consortium name="US DOE Joint Genome Institute (JGI-PGF)"/>
            <person name="Walter F."/>
            <person name="Albersmeier A."/>
            <person name="Kalinowski J."/>
            <person name="Ruckert C."/>
        </authorList>
    </citation>
    <scope>NUCLEOTIDE SEQUENCE</scope>
    <source>
        <strain evidence="2">NBRC 108769</strain>
    </source>
</reference>
<comment type="caution">
    <text evidence="2">The sequence shown here is derived from an EMBL/GenBank/DDBJ whole genome shotgun (WGS) entry which is preliminary data.</text>
</comment>
<feature type="transmembrane region" description="Helical" evidence="1">
    <location>
        <begin position="240"/>
        <end position="261"/>
    </location>
</feature>
<evidence type="ECO:0000313" key="3">
    <source>
        <dbReference type="Proteomes" id="UP001156666"/>
    </source>
</evidence>